<keyword evidence="5" id="KW-0812">Transmembrane</keyword>
<organism evidence="9 10">
    <name type="scientific">Mucilaginibacter gracilis</name>
    <dbReference type="NCBI Taxonomy" id="423350"/>
    <lineage>
        <taxon>Bacteria</taxon>
        <taxon>Pseudomonadati</taxon>
        <taxon>Bacteroidota</taxon>
        <taxon>Sphingobacteriia</taxon>
        <taxon>Sphingobacteriales</taxon>
        <taxon>Sphingobacteriaceae</taxon>
        <taxon>Mucilaginibacter</taxon>
    </lineage>
</organism>
<protein>
    <submittedName>
        <fullName evidence="9">Outer membrane protein TolC</fullName>
    </submittedName>
</protein>
<dbReference type="PANTHER" id="PTHR30026">
    <property type="entry name" value="OUTER MEMBRANE PROTEIN TOLC"/>
    <property type="match status" value="1"/>
</dbReference>
<evidence type="ECO:0000256" key="1">
    <source>
        <dbReference type="ARBA" id="ARBA00004442"/>
    </source>
</evidence>
<evidence type="ECO:0000256" key="3">
    <source>
        <dbReference type="ARBA" id="ARBA00022448"/>
    </source>
</evidence>
<dbReference type="Gene3D" id="1.20.1600.10">
    <property type="entry name" value="Outer membrane efflux proteins (OEP)"/>
    <property type="match status" value="1"/>
</dbReference>
<comment type="caution">
    <text evidence="9">The sequence shown here is derived from an EMBL/GenBank/DDBJ whole genome shotgun (WGS) entry which is preliminary data.</text>
</comment>
<dbReference type="InterPro" id="IPR051906">
    <property type="entry name" value="TolC-like"/>
</dbReference>
<dbReference type="AlphaFoldDB" id="A0A495IY97"/>
<dbReference type="OrthoDB" id="654853at2"/>
<dbReference type="GO" id="GO:0015288">
    <property type="term" value="F:porin activity"/>
    <property type="evidence" value="ECO:0007669"/>
    <property type="project" value="TreeGrafter"/>
</dbReference>
<evidence type="ECO:0000256" key="4">
    <source>
        <dbReference type="ARBA" id="ARBA00022452"/>
    </source>
</evidence>
<proteinExistence type="inferred from homology"/>
<evidence type="ECO:0000313" key="9">
    <source>
        <dbReference type="EMBL" id="RKR81483.1"/>
    </source>
</evidence>
<keyword evidence="7" id="KW-0998">Cell outer membrane</keyword>
<dbReference type="InterPro" id="IPR003423">
    <property type="entry name" value="OMP_efflux"/>
</dbReference>
<dbReference type="RefSeq" id="WP_121197178.1">
    <property type="nucleotide sequence ID" value="NZ_RBKU01000001.1"/>
</dbReference>
<keyword evidence="4" id="KW-1134">Transmembrane beta strand</keyword>
<evidence type="ECO:0000256" key="5">
    <source>
        <dbReference type="ARBA" id="ARBA00022692"/>
    </source>
</evidence>
<dbReference type="EMBL" id="RBKU01000001">
    <property type="protein sequence ID" value="RKR81483.1"/>
    <property type="molecule type" value="Genomic_DNA"/>
</dbReference>
<dbReference type="GO" id="GO:0015562">
    <property type="term" value="F:efflux transmembrane transporter activity"/>
    <property type="evidence" value="ECO:0007669"/>
    <property type="project" value="InterPro"/>
</dbReference>
<comment type="subcellular location">
    <subcellularLocation>
        <location evidence="1">Cell outer membrane</location>
    </subcellularLocation>
</comment>
<accession>A0A495IY97</accession>
<evidence type="ECO:0000313" key="10">
    <source>
        <dbReference type="Proteomes" id="UP000268007"/>
    </source>
</evidence>
<keyword evidence="6" id="KW-0472">Membrane</keyword>
<keyword evidence="8" id="KW-0732">Signal</keyword>
<evidence type="ECO:0000256" key="2">
    <source>
        <dbReference type="ARBA" id="ARBA00007613"/>
    </source>
</evidence>
<dbReference type="GO" id="GO:0009279">
    <property type="term" value="C:cell outer membrane"/>
    <property type="evidence" value="ECO:0007669"/>
    <property type="project" value="UniProtKB-SubCell"/>
</dbReference>
<keyword evidence="10" id="KW-1185">Reference proteome</keyword>
<evidence type="ECO:0000256" key="8">
    <source>
        <dbReference type="SAM" id="SignalP"/>
    </source>
</evidence>
<dbReference type="Proteomes" id="UP000268007">
    <property type="component" value="Unassembled WGS sequence"/>
</dbReference>
<dbReference type="SUPFAM" id="SSF56954">
    <property type="entry name" value="Outer membrane efflux proteins (OEP)"/>
    <property type="match status" value="1"/>
</dbReference>
<name>A0A495IY97_9SPHI</name>
<comment type="similarity">
    <text evidence="2">Belongs to the outer membrane factor (OMF) (TC 1.B.17) family.</text>
</comment>
<gene>
    <name evidence="9" type="ORF">BDD43_1630</name>
</gene>
<dbReference type="GO" id="GO:1990281">
    <property type="term" value="C:efflux pump complex"/>
    <property type="evidence" value="ECO:0007669"/>
    <property type="project" value="TreeGrafter"/>
</dbReference>
<keyword evidence="3" id="KW-0813">Transport</keyword>
<evidence type="ECO:0000256" key="7">
    <source>
        <dbReference type="ARBA" id="ARBA00023237"/>
    </source>
</evidence>
<sequence>MVKHRIIFFSFVLMLCALAAKSQQKTLTLKDAIQTALANYGTIKAKANYIKASAANVTENKREQLPDFNISAQQDFGTVNSNFGPSYGYRGFSVSSSGPSLPSQNWNAAFGALYLANINWDFFSFGKARQKVKVAQSILNRDQADLSQEQFQHQVRVSTAYLNLLAAQQLTRAQQKNLDRASEILKVVVVRAKNGLNAGVDSSLAGAEVSSAKIALTNAHDFEQTQASQLAQLLGVTQQNFTLDSLFVTAIPKVINPQPAIKLEQHPILQFYQNRIDYSDALAKYYKTFNYPTFSLFGIMQGKGSGFGSAYGANNLNDYTANYGTGVNPTRGNYLLGVGLIWNLTSPLRVKHQVEAQRYNSLGLKDEYNLVDQNLQNQSLQAETRIDNALKNYHEAPVGYKAASDAFLQKSVLYKNGLTTIVDVTQALYALNRAETDRYIAYNNVWQALLYKAASNGDFGIFINEF</sequence>
<dbReference type="Pfam" id="PF02321">
    <property type="entry name" value="OEP"/>
    <property type="match status" value="1"/>
</dbReference>
<dbReference type="PANTHER" id="PTHR30026:SF20">
    <property type="entry name" value="OUTER MEMBRANE PROTEIN TOLC"/>
    <property type="match status" value="1"/>
</dbReference>
<feature type="signal peptide" evidence="8">
    <location>
        <begin position="1"/>
        <end position="19"/>
    </location>
</feature>
<reference evidence="9 10" key="1">
    <citation type="submission" date="2018-10" db="EMBL/GenBank/DDBJ databases">
        <title>Genomic Encyclopedia of Archaeal and Bacterial Type Strains, Phase II (KMG-II): from individual species to whole genera.</title>
        <authorList>
            <person name="Goeker M."/>
        </authorList>
    </citation>
    <scope>NUCLEOTIDE SEQUENCE [LARGE SCALE GENOMIC DNA]</scope>
    <source>
        <strain evidence="9 10">DSM 18602</strain>
    </source>
</reference>
<evidence type="ECO:0000256" key="6">
    <source>
        <dbReference type="ARBA" id="ARBA00023136"/>
    </source>
</evidence>
<feature type="chain" id="PRO_5019797710" evidence="8">
    <location>
        <begin position="20"/>
        <end position="466"/>
    </location>
</feature>